<name>A0ABP7VYV3_9ACTN</name>
<protein>
    <recommendedName>
        <fullName evidence="3">RNA-binding protein</fullName>
    </recommendedName>
</protein>
<evidence type="ECO:0000313" key="2">
    <source>
        <dbReference type="Proteomes" id="UP001499984"/>
    </source>
</evidence>
<dbReference type="EMBL" id="BAAAZY010000021">
    <property type="protein sequence ID" value="GAA4077528.1"/>
    <property type="molecule type" value="Genomic_DNA"/>
</dbReference>
<evidence type="ECO:0008006" key="3">
    <source>
        <dbReference type="Google" id="ProtNLM"/>
    </source>
</evidence>
<comment type="caution">
    <text evidence="1">The sequence shown here is derived from an EMBL/GenBank/DDBJ whole genome shotgun (WGS) entry which is preliminary data.</text>
</comment>
<dbReference type="Proteomes" id="UP001499984">
    <property type="component" value="Unassembled WGS sequence"/>
</dbReference>
<dbReference type="RefSeq" id="WP_345018274.1">
    <property type="nucleotide sequence ID" value="NZ_BAAAZY010000021.1"/>
</dbReference>
<reference evidence="2" key="1">
    <citation type="journal article" date="2019" name="Int. J. Syst. Evol. Microbiol.">
        <title>The Global Catalogue of Microorganisms (GCM) 10K type strain sequencing project: providing services to taxonomists for standard genome sequencing and annotation.</title>
        <authorList>
            <consortium name="The Broad Institute Genomics Platform"/>
            <consortium name="The Broad Institute Genome Sequencing Center for Infectious Disease"/>
            <person name="Wu L."/>
            <person name="Ma J."/>
        </authorList>
    </citation>
    <scope>NUCLEOTIDE SEQUENCE [LARGE SCALE GENOMIC DNA]</scope>
    <source>
        <strain evidence="2">JCM 16925</strain>
    </source>
</reference>
<sequence length="104" mass="11097">MDEYAWPAGPDLPDADAVIGSWAATIAALPVGTHITGEVIGRLPFGVFLRIEGVPNAVALAEISAMPLGMELPALGASVEGEVFWHGHNHQVRVRLDEWRTSAE</sequence>
<gene>
    <name evidence="1" type="ORF">GCM10022233_65640</name>
</gene>
<evidence type="ECO:0000313" key="1">
    <source>
        <dbReference type="EMBL" id="GAA4077528.1"/>
    </source>
</evidence>
<proteinExistence type="predicted"/>
<keyword evidence="2" id="KW-1185">Reference proteome</keyword>
<organism evidence="1 2">
    <name type="scientific">Streptomyces shaanxiensis</name>
    <dbReference type="NCBI Taxonomy" id="653357"/>
    <lineage>
        <taxon>Bacteria</taxon>
        <taxon>Bacillati</taxon>
        <taxon>Actinomycetota</taxon>
        <taxon>Actinomycetes</taxon>
        <taxon>Kitasatosporales</taxon>
        <taxon>Streptomycetaceae</taxon>
        <taxon>Streptomyces</taxon>
    </lineage>
</organism>
<accession>A0ABP7VYV3</accession>